<dbReference type="SUPFAM" id="SSF111064">
    <property type="entry name" value="Hut operon positive regulatory protein HutP"/>
    <property type="match status" value="1"/>
</dbReference>
<evidence type="ECO:0000256" key="3">
    <source>
        <dbReference type="ARBA" id="ARBA00011643"/>
    </source>
</evidence>
<reference evidence="9" key="2">
    <citation type="submission" date="2020-01" db="EMBL/GenBank/DDBJ databases">
        <authorList>
            <person name="Hornung B."/>
        </authorList>
    </citation>
    <scope>NUCLEOTIDE SEQUENCE</scope>
    <source>
        <strain evidence="9">PacBioINE</strain>
    </source>
</reference>
<dbReference type="InterPro" id="IPR036482">
    <property type="entry name" value="Regulatory_HutP_sf"/>
</dbReference>
<dbReference type="Proteomes" id="UP001071230">
    <property type="component" value="Unassembled WGS sequence"/>
</dbReference>
<evidence type="ECO:0000256" key="7">
    <source>
        <dbReference type="ARBA" id="ARBA00023159"/>
    </source>
</evidence>
<gene>
    <name evidence="9" type="ORF">DEACI_0873</name>
    <name evidence="10" type="ORF">DEACI_4084</name>
</gene>
<dbReference type="KEGG" id="aacx:DEACI_0873"/>
<keyword evidence="5" id="KW-0694">RNA-binding</keyword>
<dbReference type="EMBL" id="LR746496">
    <property type="protein sequence ID" value="CAA7600221.1"/>
    <property type="molecule type" value="Genomic_DNA"/>
</dbReference>
<dbReference type="Gene3D" id="3.40.1510.10">
    <property type="entry name" value="Hut operon regulatory protein HutP"/>
    <property type="match status" value="1"/>
</dbReference>
<dbReference type="AlphaFoldDB" id="A0A8S0WWE3"/>
<evidence type="ECO:0000256" key="8">
    <source>
        <dbReference type="ARBA" id="ARBA00023163"/>
    </source>
</evidence>
<evidence type="ECO:0000256" key="4">
    <source>
        <dbReference type="ARBA" id="ARBA00019377"/>
    </source>
</evidence>
<dbReference type="GO" id="GO:0003723">
    <property type="term" value="F:RNA binding"/>
    <property type="evidence" value="ECO:0007669"/>
    <property type="project" value="UniProtKB-KW"/>
</dbReference>
<dbReference type="InterPro" id="IPR015111">
    <property type="entry name" value="Regulatory_HutP"/>
</dbReference>
<reference evidence="10" key="1">
    <citation type="submission" date="2014-11" db="EMBL/GenBank/DDBJ databases">
        <authorList>
            <person name="Hornung B.V."/>
        </authorList>
    </citation>
    <scope>NUCLEOTIDE SEQUENCE</scope>
    <source>
        <strain evidence="10">INE</strain>
    </source>
</reference>
<evidence type="ECO:0000313" key="10">
    <source>
        <dbReference type="EMBL" id="CEJ09599.1"/>
    </source>
</evidence>
<evidence type="ECO:0000256" key="2">
    <source>
        <dbReference type="ARBA" id="ARBA00009992"/>
    </source>
</evidence>
<accession>A0A8S0WWE3</accession>
<evidence type="ECO:0000256" key="6">
    <source>
        <dbReference type="ARBA" id="ARBA00023015"/>
    </source>
</evidence>
<keyword evidence="7" id="KW-0010">Activator</keyword>
<dbReference type="RefSeq" id="WP_240983923.1">
    <property type="nucleotide sequence ID" value="NZ_CDGJ01000134.1"/>
</dbReference>
<comment type="subunit">
    <text evidence="3">Homohexamer.</text>
</comment>
<name>A0A8S0WWE3_9FIRM</name>
<comment type="function">
    <text evidence="1">Antiterminator that binds to cis-acting regulatory sequences on the mRNA in the presence of histidine, thereby suppressing transcription termination and activating the hut operon for histidine utilization.</text>
</comment>
<comment type="similarity">
    <text evidence="2">Belongs to the HutP family.</text>
</comment>
<proteinExistence type="inferred from homology"/>
<keyword evidence="8" id="KW-0804">Transcription</keyword>
<evidence type="ECO:0000313" key="11">
    <source>
        <dbReference type="Proteomes" id="UP001071230"/>
    </source>
</evidence>
<keyword evidence="6" id="KW-0805">Transcription regulation</keyword>
<evidence type="ECO:0000256" key="5">
    <source>
        <dbReference type="ARBA" id="ARBA00022884"/>
    </source>
</evidence>
<protein>
    <recommendedName>
        <fullName evidence="4">Hut operon positive regulatory protein</fullName>
    </recommendedName>
</protein>
<dbReference type="Pfam" id="PF09021">
    <property type="entry name" value="HutP"/>
    <property type="match status" value="1"/>
</dbReference>
<dbReference type="NCBIfam" id="NF002838">
    <property type="entry name" value="PRK03065.1"/>
    <property type="match status" value="1"/>
</dbReference>
<keyword evidence="11" id="KW-1185">Reference proteome</keyword>
<dbReference type="EMBL" id="CDGJ01000134">
    <property type="protein sequence ID" value="CEJ09599.1"/>
    <property type="molecule type" value="Genomic_DNA"/>
</dbReference>
<dbReference type="Proteomes" id="UP000836597">
    <property type="component" value="Chromosome"/>
</dbReference>
<evidence type="ECO:0000256" key="1">
    <source>
        <dbReference type="ARBA" id="ARBA00002945"/>
    </source>
</evidence>
<evidence type="ECO:0000313" key="9">
    <source>
        <dbReference type="EMBL" id="CAA7600221.1"/>
    </source>
</evidence>
<sequence length="153" mass="16704">MANQNAAPFSLSKLALLLPLLQGHDWQKTVEEQLAGGGYRYTLGRVGAMDLMKVVAAVETAAKRNRLIDEEQYREVHALYHAIIEAIQGVGRGTMQFGEILRTVGLTFAVVRGPMFPQGAEPGDWIAVCLYGTIGAPRKGFEHEVLGFGINHV</sequence>
<organism evidence="9">
    <name type="scientific">Acididesulfobacillus acetoxydans</name>
    <dbReference type="NCBI Taxonomy" id="1561005"/>
    <lineage>
        <taxon>Bacteria</taxon>
        <taxon>Bacillati</taxon>
        <taxon>Bacillota</taxon>
        <taxon>Clostridia</taxon>
        <taxon>Eubacteriales</taxon>
        <taxon>Peptococcaceae</taxon>
        <taxon>Acididesulfobacillus</taxon>
    </lineage>
</organism>